<dbReference type="Pfam" id="PF07969">
    <property type="entry name" value="Amidohydro_3"/>
    <property type="match status" value="1"/>
</dbReference>
<protein>
    <submittedName>
        <fullName evidence="2">Amidohydrolase</fullName>
    </submittedName>
</protein>
<dbReference type="PANTHER" id="PTHR22642:SF2">
    <property type="entry name" value="PROTEIN LONG AFTER FAR-RED 3"/>
    <property type="match status" value="1"/>
</dbReference>
<keyword evidence="3" id="KW-1185">Reference proteome</keyword>
<feature type="domain" description="Amidohydrolase 3" evidence="1">
    <location>
        <begin position="84"/>
        <end position="561"/>
    </location>
</feature>
<dbReference type="PANTHER" id="PTHR22642">
    <property type="entry name" value="IMIDAZOLONEPROPIONASE"/>
    <property type="match status" value="1"/>
</dbReference>
<dbReference type="Proteomes" id="UP000662747">
    <property type="component" value="Chromosome"/>
</dbReference>
<name>A0ABX7NP47_9BACT</name>
<dbReference type="InterPro" id="IPR013108">
    <property type="entry name" value="Amidohydro_3"/>
</dbReference>
<dbReference type="InterPro" id="IPR033932">
    <property type="entry name" value="YtcJ-like"/>
</dbReference>
<reference evidence="2 3" key="1">
    <citation type="submission" date="2021-02" db="EMBL/GenBank/DDBJ databases">
        <title>De Novo genome assembly of isolated myxobacteria.</title>
        <authorList>
            <person name="Stevens D.C."/>
        </authorList>
    </citation>
    <scope>NUCLEOTIDE SEQUENCE [LARGE SCALE GENOMIC DNA]</scope>
    <source>
        <strain evidence="3">SCPEA02</strain>
    </source>
</reference>
<dbReference type="SUPFAM" id="SSF51556">
    <property type="entry name" value="Metallo-dependent hydrolases"/>
    <property type="match status" value="1"/>
</dbReference>
<proteinExistence type="predicted"/>
<accession>A0ABX7NP47</accession>
<dbReference type="InterPro" id="IPR011059">
    <property type="entry name" value="Metal-dep_hydrolase_composite"/>
</dbReference>
<dbReference type="CDD" id="cd01300">
    <property type="entry name" value="YtcJ_like"/>
    <property type="match status" value="1"/>
</dbReference>
<dbReference type="Gene3D" id="2.30.40.10">
    <property type="entry name" value="Urease, subunit C, domain 1"/>
    <property type="match status" value="1"/>
</dbReference>
<dbReference type="RefSeq" id="WP_206722220.1">
    <property type="nucleotide sequence ID" value="NZ_CP071090.1"/>
</dbReference>
<sequence>MLRRIGGLFGAVLLLTGLAGCARRGPEAGGGAAQASGTTVYVAARVRTLDADKPVVTALAVRDGKVLATGTKDEVLAAAGADARVVDLGDATVVPGLTDAHGHLAGLGSGLVTVDLEGADTKAETVARVAAATHAAYQGEWLIGRGWDQNDWPEKAFPTRQDLDAKYPTTPVALGRVDGHALWVNSEALKRAKITRDTKDPAGGRILRGPDGEPTGILVDNAMDLVEAVMSPPTEAQHAARMRAALERCAQAGLTGVHDAGMDLRTFRLLQKWDAEGTLPLRIYVMADGRTSDYETYLKDGPFQGKMLTLRAVKFSMDGALGSRGAALHQDYSDEPGHRGLLLLSPEEYERRVTAFMGKGFQVCTHAIGDRANTIVLDTLTRAAAATGTKDGRHRVEHAQVMRLEDIDRLGREGFIASVQPTHATSDMPWAEARVGPERIRGAYAWQRLKASGAVLALGSDFPVERPDVLGGLYAARTRQDVKGQPAAGWYPDQRLSGQEALEGFTVGAAYASFAEAQRGRLKPGMDADFVALSVDPVDAPASQLPGAHVRLTVVAGAEVFRAPGT</sequence>
<dbReference type="Gene3D" id="3.10.310.70">
    <property type="match status" value="1"/>
</dbReference>
<evidence type="ECO:0000259" key="1">
    <source>
        <dbReference type="Pfam" id="PF07969"/>
    </source>
</evidence>
<organism evidence="2 3">
    <name type="scientific">Pyxidicoccus parkwayensis</name>
    <dbReference type="NCBI Taxonomy" id="2813578"/>
    <lineage>
        <taxon>Bacteria</taxon>
        <taxon>Pseudomonadati</taxon>
        <taxon>Myxococcota</taxon>
        <taxon>Myxococcia</taxon>
        <taxon>Myxococcales</taxon>
        <taxon>Cystobacterineae</taxon>
        <taxon>Myxococcaceae</taxon>
        <taxon>Pyxidicoccus</taxon>
    </lineage>
</organism>
<dbReference type="InterPro" id="IPR032466">
    <property type="entry name" value="Metal_Hydrolase"/>
</dbReference>
<dbReference type="SUPFAM" id="SSF51338">
    <property type="entry name" value="Composite domain of metallo-dependent hydrolases"/>
    <property type="match status" value="1"/>
</dbReference>
<dbReference type="EMBL" id="CP071090">
    <property type="protein sequence ID" value="QSQ20640.1"/>
    <property type="molecule type" value="Genomic_DNA"/>
</dbReference>
<evidence type="ECO:0000313" key="2">
    <source>
        <dbReference type="EMBL" id="QSQ20640.1"/>
    </source>
</evidence>
<dbReference type="PROSITE" id="PS51257">
    <property type="entry name" value="PROKAR_LIPOPROTEIN"/>
    <property type="match status" value="1"/>
</dbReference>
<dbReference type="Gene3D" id="3.20.20.140">
    <property type="entry name" value="Metal-dependent hydrolases"/>
    <property type="match status" value="1"/>
</dbReference>
<gene>
    <name evidence="2" type="ORF">JY651_36210</name>
</gene>
<evidence type="ECO:0000313" key="3">
    <source>
        <dbReference type="Proteomes" id="UP000662747"/>
    </source>
</evidence>